<dbReference type="EMBL" id="JACSNV010000021">
    <property type="protein sequence ID" value="MBM6878756.1"/>
    <property type="molecule type" value="Genomic_DNA"/>
</dbReference>
<reference evidence="1 2" key="1">
    <citation type="journal article" date="2021" name="Sci. Rep.">
        <title>The distribution of antibiotic resistance genes in chicken gut microbiota commensals.</title>
        <authorList>
            <person name="Juricova H."/>
            <person name="Matiasovicova J."/>
            <person name="Kubasova T."/>
            <person name="Cejkova D."/>
            <person name="Rychlik I."/>
        </authorList>
    </citation>
    <scope>NUCLEOTIDE SEQUENCE [LARGE SCALE GENOMIC DNA]</scope>
    <source>
        <strain evidence="1 2">An431b</strain>
    </source>
</reference>
<comment type="caution">
    <text evidence="1">The sequence shown here is derived from an EMBL/GenBank/DDBJ whole genome shotgun (WGS) entry which is preliminary data.</text>
</comment>
<evidence type="ECO:0000313" key="1">
    <source>
        <dbReference type="EMBL" id="MBM6878756.1"/>
    </source>
</evidence>
<gene>
    <name evidence="1" type="ORF">H9X83_11410</name>
</gene>
<accession>A0ABS2GB83</accession>
<evidence type="ECO:0000313" key="2">
    <source>
        <dbReference type="Proteomes" id="UP000729290"/>
    </source>
</evidence>
<organism evidence="1 2">
    <name type="scientific">Anaerotignum lactatifermentans</name>
    <dbReference type="NCBI Taxonomy" id="160404"/>
    <lineage>
        <taxon>Bacteria</taxon>
        <taxon>Bacillati</taxon>
        <taxon>Bacillota</taxon>
        <taxon>Clostridia</taxon>
        <taxon>Lachnospirales</taxon>
        <taxon>Anaerotignaceae</taxon>
        <taxon>Anaerotignum</taxon>
    </lineage>
</organism>
<keyword evidence="2" id="KW-1185">Reference proteome</keyword>
<sequence>MHSSYCAILQGLTGAEGERLCFFCGNGRPLFHKEAILEQAEILIVIFYHQILKKQGDSLWKN</sequence>
<proteinExistence type="predicted"/>
<dbReference type="RefSeq" id="WP_205134415.1">
    <property type="nucleotide sequence ID" value="NZ_JACSNT010000019.1"/>
</dbReference>
<protein>
    <submittedName>
        <fullName evidence="1">Uncharacterized protein</fullName>
    </submittedName>
</protein>
<name>A0ABS2GB83_9FIRM</name>
<dbReference type="Proteomes" id="UP000729290">
    <property type="component" value="Unassembled WGS sequence"/>
</dbReference>